<comment type="similarity">
    <text evidence="1 5">Belongs to the metallo-dependent hydrolases superfamily. NagA family.</text>
</comment>
<gene>
    <name evidence="10" type="ORF">SERN_1138</name>
</gene>
<comment type="caution">
    <text evidence="10">The sequence shown here is derived from an EMBL/GenBank/DDBJ whole genome shotgun (WGS) entry which is preliminary data.</text>
</comment>
<dbReference type="GO" id="GO:0006046">
    <property type="term" value="P:N-acetylglucosamine catabolic process"/>
    <property type="evidence" value="ECO:0007669"/>
    <property type="project" value="TreeGrafter"/>
</dbReference>
<evidence type="ECO:0000256" key="1">
    <source>
        <dbReference type="ARBA" id="ARBA00010716"/>
    </source>
</evidence>
<proteinExistence type="inferred from homology"/>
<sequence>MTAQTPPLTLVADGVVRGATVTGPAWVQVAAGRIAAVGEGPAPDALGETVRVEGVLAPGFVDIHHHGARGHDYGVGSVDDALAVVEHHHGRGSTTLVASLATLPLDVLEQRLDILGGLAAAGHLAGIHLEGPYLDAGHRGCHAPELLRHPSVPELRRLVAAARGSLRMVTLAPELPGAQDAIRYLVGEGVTVAVGHTSCTAEQARAAFDAGATVLTHAFNGMPSLHHREPGPLGAALFDERITIELILDGHHVAPEPARLLATVAPHRLALISDAMAATGMGDGAYTIGGTAVVVADSVARASSNGSLAGSTIAVADAVTAAVQVLGMDVAATVASASTIPARALGLAEPRIATGEVADLVVVADARVTRVVRGGRFLA</sequence>
<dbReference type="AlphaFoldDB" id="A0A4Z1DZT8"/>
<evidence type="ECO:0000256" key="7">
    <source>
        <dbReference type="PIRSR" id="PIRSR038994-2"/>
    </source>
</evidence>
<evidence type="ECO:0000313" key="11">
    <source>
        <dbReference type="Proteomes" id="UP000297318"/>
    </source>
</evidence>
<dbReference type="Proteomes" id="UP000297318">
    <property type="component" value="Unassembled WGS sequence"/>
</dbReference>
<dbReference type="GO" id="GO:0008448">
    <property type="term" value="F:N-acetylglucosamine-6-phosphate deacetylase activity"/>
    <property type="evidence" value="ECO:0007669"/>
    <property type="project" value="InterPro"/>
</dbReference>
<keyword evidence="4 5" id="KW-0119">Carbohydrate metabolism</keyword>
<feature type="binding site" evidence="7">
    <location>
        <begin position="220"/>
        <end position="221"/>
    </location>
    <ligand>
        <name>substrate</name>
    </ligand>
</feature>
<dbReference type="Gene3D" id="2.30.40.10">
    <property type="entry name" value="Urease, subunit C, domain 1"/>
    <property type="match status" value="1"/>
</dbReference>
<feature type="binding site" evidence="8">
    <location>
        <position position="196"/>
    </location>
    <ligand>
        <name>Zn(2+)</name>
        <dbReference type="ChEBI" id="CHEBI:29105"/>
    </ligand>
</feature>
<dbReference type="Gene3D" id="3.20.20.140">
    <property type="entry name" value="Metal-dependent hydrolases"/>
    <property type="match status" value="1"/>
</dbReference>
<feature type="binding site" evidence="8">
    <location>
        <position position="217"/>
    </location>
    <ligand>
        <name>Zn(2+)</name>
        <dbReference type="ChEBI" id="CHEBI:29105"/>
    </ligand>
</feature>
<dbReference type="GO" id="GO:0046872">
    <property type="term" value="F:metal ion binding"/>
    <property type="evidence" value="ECO:0007669"/>
    <property type="project" value="UniProtKB-KW"/>
</dbReference>
<evidence type="ECO:0000256" key="4">
    <source>
        <dbReference type="ARBA" id="ARBA00023277"/>
    </source>
</evidence>
<feature type="domain" description="Amidohydrolase-related" evidence="9">
    <location>
        <begin position="56"/>
        <end position="376"/>
    </location>
</feature>
<dbReference type="SUPFAM" id="SSF51556">
    <property type="entry name" value="Metallo-dependent hydrolases"/>
    <property type="match status" value="1"/>
</dbReference>
<dbReference type="PANTHER" id="PTHR11113">
    <property type="entry name" value="N-ACETYLGLUCOSAMINE-6-PHOSPHATE DEACETYLASE"/>
    <property type="match status" value="1"/>
</dbReference>
<feature type="active site" description="Proton donor/acceptor" evidence="6">
    <location>
        <position position="274"/>
    </location>
</feature>
<dbReference type="EMBL" id="RHPJ01000002">
    <property type="protein sequence ID" value="TGO05134.1"/>
    <property type="molecule type" value="Genomic_DNA"/>
</dbReference>
<comment type="cofactor">
    <cofactor evidence="8">
        <name>a divalent metal cation</name>
        <dbReference type="ChEBI" id="CHEBI:60240"/>
    </cofactor>
    <text evidence="8">Binds 1 divalent metal cation per subunit.</text>
</comment>
<feature type="binding site" evidence="7">
    <location>
        <position position="228"/>
    </location>
    <ligand>
        <name>substrate</name>
    </ligand>
</feature>
<dbReference type="PIRSF" id="PIRSF038994">
    <property type="entry name" value="NagA"/>
    <property type="match status" value="1"/>
</dbReference>
<accession>A0A4Z1DZT8</accession>
<feature type="binding site" evidence="7">
    <location>
        <position position="252"/>
    </location>
    <ligand>
        <name>substrate</name>
    </ligand>
</feature>
<evidence type="ECO:0000259" key="9">
    <source>
        <dbReference type="Pfam" id="PF01979"/>
    </source>
</evidence>
<evidence type="ECO:0000256" key="3">
    <source>
        <dbReference type="ARBA" id="ARBA00022801"/>
    </source>
</evidence>
<feature type="binding site" evidence="7">
    <location>
        <position position="141"/>
    </location>
    <ligand>
        <name>substrate</name>
    </ligand>
</feature>
<dbReference type="InterPro" id="IPR032466">
    <property type="entry name" value="Metal_Hydrolase"/>
</dbReference>
<evidence type="ECO:0000313" key="10">
    <source>
        <dbReference type="EMBL" id="TGO05134.1"/>
    </source>
</evidence>
<protein>
    <submittedName>
        <fullName evidence="10">N-acetylglucosamine-6-phosphate deacetylase</fullName>
    </submittedName>
</protein>
<organism evidence="10 11">
    <name type="scientific">Serinibacter arcticus</name>
    <dbReference type="NCBI Taxonomy" id="1655435"/>
    <lineage>
        <taxon>Bacteria</taxon>
        <taxon>Bacillati</taxon>
        <taxon>Actinomycetota</taxon>
        <taxon>Actinomycetes</taxon>
        <taxon>Micrococcales</taxon>
        <taxon>Beutenbergiaceae</taxon>
        <taxon>Serinibacter</taxon>
    </lineage>
</organism>
<reference evidence="10 11" key="1">
    <citation type="submission" date="2018-11" db="EMBL/GenBank/DDBJ databases">
        <title>Complete genome sequencing of the Actinobacteria Serinibacter sp. K3-2.</title>
        <authorList>
            <person name="Rakitin A.L."/>
            <person name="Beletsky A.V."/>
            <person name="Mardanov A.V."/>
            <person name="Ravin N.V."/>
            <person name="Gromova A.S."/>
            <person name="Filippova S.N."/>
            <person name="Gal'Chenko V.F."/>
        </authorList>
    </citation>
    <scope>NUCLEOTIDE SEQUENCE [LARGE SCALE GENOMIC DNA]</scope>
    <source>
        <strain evidence="10 11">K3-2</strain>
    </source>
</reference>
<evidence type="ECO:0000256" key="8">
    <source>
        <dbReference type="PIRSR" id="PIRSR038994-3"/>
    </source>
</evidence>
<name>A0A4Z1DZT8_9MICO</name>
<dbReference type="InterPro" id="IPR006680">
    <property type="entry name" value="Amidohydro-rel"/>
</dbReference>
<feature type="binding site" evidence="8">
    <location>
        <position position="130"/>
    </location>
    <ligand>
        <name>Zn(2+)</name>
        <dbReference type="ChEBI" id="CHEBI:29105"/>
    </ligand>
</feature>
<dbReference type="InterPro" id="IPR011059">
    <property type="entry name" value="Metal-dep_hydrolase_composite"/>
</dbReference>
<keyword evidence="3 5" id="KW-0378">Hydrolase</keyword>
<evidence type="ECO:0000256" key="5">
    <source>
        <dbReference type="PIRNR" id="PIRNR038994"/>
    </source>
</evidence>
<evidence type="ECO:0000256" key="2">
    <source>
        <dbReference type="ARBA" id="ARBA00022723"/>
    </source>
</evidence>
<dbReference type="OrthoDB" id="9776488at2"/>
<keyword evidence="2 8" id="KW-0479">Metal-binding</keyword>
<dbReference type="RefSeq" id="WP_158292581.1">
    <property type="nucleotide sequence ID" value="NZ_RHPJ01000002.1"/>
</dbReference>
<dbReference type="InterPro" id="IPR003764">
    <property type="entry name" value="GlcNAc_6-P_deAcase"/>
</dbReference>
<keyword evidence="11" id="KW-1185">Reference proteome</keyword>
<dbReference type="PANTHER" id="PTHR11113:SF14">
    <property type="entry name" value="N-ACETYLGLUCOSAMINE-6-PHOSPHATE DEACETYLASE"/>
    <property type="match status" value="1"/>
</dbReference>
<evidence type="ECO:0000256" key="6">
    <source>
        <dbReference type="PIRSR" id="PIRSR038994-1"/>
    </source>
</evidence>
<dbReference type="SUPFAM" id="SSF51338">
    <property type="entry name" value="Composite domain of metallo-dependent hydrolases"/>
    <property type="match status" value="1"/>
</dbReference>
<feature type="binding site" evidence="7">
    <location>
        <begin position="308"/>
        <end position="310"/>
    </location>
    <ligand>
        <name>substrate</name>
    </ligand>
</feature>
<dbReference type="Pfam" id="PF01979">
    <property type="entry name" value="Amidohydro_1"/>
    <property type="match status" value="1"/>
</dbReference>